<dbReference type="SUPFAM" id="SSF55073">
    <property type="entry name" value="Nucleotide cyclase"/>
    <property type="match status" value="1"/>
</dbReference>
<accession>A0A158HD79</accession>
<evidence type="ECO:0000313" key="6">
    <source>
        <dbReference type="Proteomes" id="UP000054683"/>
    </source>
</evidence>
<dbReference type="Gene3D" id="1.10.150.50">
    <property type="entry name" value="Transcription Factor, Ets-1"/>
    <property type="match status" value="1"/>
</dbReference>
<dbReference type="InterPro" id="IPR001054">
    <property type="entry name" value="A/G_cyclase"/>
</dbReference>
<dbReference type="SUPFAM" id="SSF48452">
    <property type="entry name" value="TPR-like"/>
    <property type="match status" value="1"/>
</dbReference>
<evidence type="ECO:0000313" key="5">
    <source>
        <dbReference type="EMBL" id="SAL42127.1"/>
    </source>
</evidence>
<dbReference type="GO" id="GO:0009190">
    <property type="term" value="P:cyclic nucleotide biosynthetic process"/>
    <property type="evidence" value="ECO:0007669"/>
    <property type="project" value="InterPro"/>
</dbReference>
<dbReference type="InterPro" id="IPR011990">
    <property type="entry name" value="TPR-like_helical_dom_sf"/>
</dbReference>
<dbReference type="InterPro" id="IPR019734">
    <property type="entry name" value="TPR_rpt"/>
</dbReference>
<dbReference type="AlphaFoldDB" id="A0A158HD79"/>
<dbReference type="CDD" id="cd09487">
    <property type="entry name" value="SAM_superfamily"/>
    <property type="match status" value="1"/>
</dbReference>
<dbReference type="InterPro" id="IPR041664">
    <property type="entry name" value="AAA_16"/>
</dbReference>
<evidence type="ECO:0000259" key="4">
    <source>
        <dbReference type="PROSITE" id="PS50125"/>
    </source>
</evidence>
<keyword evidence="2" id="KW-0067">ATP-binding</keyword>
<dbReference type="GO" id="GO:0005524">
    <property type="term" value="F:ATP binding"/>
    <property type="evidence" value="ECO:0007669"/>
    <property type="project" value="UniProtKB-KW"/>
</dbReference>
<gene>
    <name evidence="5" type="ORF">AWB69_04253</name>
</gene>
<dbReference type="InterPro" id="IPR001660">
    <property type="entry name" value="SAM"/>
</dbReference>
<dbReference type="InterPro" id="IPR013761">
    <property type="entry name" value="SAM/pointed_sf"/>
</dbReference>
<dbReference type="PROSITE" id="PS50105">
    <property type="entry name" value="SAM_DOMAIN"/>
    <property type="match status" value="1"/>
</dbReference>
<sequence length="1191" mass="129485">MQVVVLRTSLEERFSIRRGFRSCQIAYTWPRDAYTVYSRAKVGTGNSPCGFDAANRAVSIRLISGQADRYVLSSEENRAALRPNEDRRFGKRLSVTVMDIERWLSLLGLEQYARTFADNDVDFAMLPRLTDADLKELGVHSLGHRKRMLFSISELATAASCATPSVVDVQADERRQVTILFADLCGFTALSQSLDPEELRDVVGRYTALVDGIVLAYGGTIDKHIGDAVMALFGAPRAHDSDTLRAARAALDIHDALAQLNAQAPRPLQAHVGIANGEVVAGALGRADAQDYTVHGDPVNLAARLVAAAKTGETLVSDGVHRALGDYAVCDPVGDMRFKGIDTPVRVWRLHSMAGEPLTASRGRFVGRKAELEQFHGIVRASLAGQAGHVVYVRGDAGIGKTRLVNEMRGVAQTQGFEIHRGLVLDFGVGKGQDPVRAVIGSLLGLSPTASAVELGIAVERVVSAGVVKPEQIVFLHDLLDLPQSAEWRTLYDAMAHAARKRGKQALIATLTENACRNGPVMIVVEDLHWADPQVLDDLAAFASGVANGPGLLVMTSRVEGDPLDAAWRTRCRGTPFATIDLGPLRRDEALSLAGDFIDASQRVALTCIERAGGNPLFLEQLLRNAEEGSGEAVPASIQSLVLARMDRLTLRDRQAFQAAAVIGQRFDVALLRRLIDEPEYVCDALVANALVVPEGDDLLFAHALIQEGAYSTLLRTRRRELHRRAADWFAATDPVLYAQHLDRADDSRAPQAYLDAAVAQRTAYFIEAAVRLIERGLEIAKKDTDRHALICLKGELQRDLGDIAASLDTYRAALAAAPDEASVCRSQLGLAEGLRVNEGLAEALVLLEAAQKVAERDDMVSELARLHHLRGNILFPLGKIEECRAEHERGLSYARRVGVPEAEARALGGLADAAYAQGRMRTAFEHFSRCVTLSREHGLGRIEVANRPMQGFSRMYLNEAQQAREDAVAAVRAATLVGQPRAQMLGETLGVFACLEMGDVQATQVHLEQEMQLIQQLGARRFEAQNIEMQARVLLDCGRRKDAASLLHEALAICGEVGMQFSAPKAVGALCRAVEDDAERARLLAKGAELLRLGAVGHNHLWFYRDAIEAMLSAGDASGALRYVTGLEQYTRVEPLPWAELFAARGRVLALCLQGQVDNATRRELERVGAVLRDAGFESYLVAINAFLAA</sequence>
<reference evidence="5 6" key="1">
    <citation type="submission" date="2016-01" db="EMBL/GenBank/DDBJ databases">
        <authorList>
            <person name="Oliw E.H."/>
        </authorList>
    </citation>
    <scope>NUCLEOTIDE SEQUENCE [LARGE SCALE GENOMIC DNA]</scope>
    <source>
        <strain evidence="5">LMG 27134</strain>
    </source>
</reference>
<proteinExistence type="predicted"/>
<dbReference type="Pfam" id="PF13191">
    <property type="entry name" value="AAA_16"/>
    <property type="match status" value="1"/>
</dbReference>
<keyword evidence="1" id="KW-0547">Nucleotide-binding</keyword>
<organism evidence="5 6">
    <name type="scientific">Caballeronia udeis</name>
    <dbReference type="NCBI Taxonomy" id="1232866"/>
    <lineage>
        <taxon>Bacteria</taxon>
        <taxon>Pseudomonadati</taxon>
        <taxon>Pseudomonadota</taxon>
        <taxon>Betaproteobacteria</taxon>
        <taxon>Burkholderiales</taxon>
        <taxon>Burkholderiaceae</taxon>
        <taxon>Caballeronia</taxon>
    </lineage>
</organism>
<dbReference type="GO" id="GO:0035556">
    <property type="term" value="P:intracellular signal transduction"/>
    <property type="evidence" value="ECO:0007669"/>
    <property type="project" value="InterPro"/>
</dbReference>
<dbReference type="SUPFAM" id="SSF52540">
    <property type="entry name" value="P-loop containing nucleoside triphosphate hydrolases"/>
    <property type="match status" value="1"/>
</dbReference>
<dbReference type="PANTHER" id="PTHR16305:SF28">
    <property type="entry name" value="GUANYLATE CYCLASE DOMAIN-CONTAINING PROTEIN"/>
    <property type="match status" value="1"/>
</dbReference>
<dbReference type="Pfam" id="PF00211">
    <property type="entry name" value="Guanylate_cyc"/>
    <property type="match status" value="1"/>
</dbReference>
<dbReference type="InterPro" id="IPR029787">
    <property type="entry name" value="Nucleotide_cyclase"/>
</dbReference>
<dbReference type="PANTHER" id="PTHR16305">
    <property type="entry name" value="TESTICULAR SOLUBLE ADENYLYL CYCLASE"/>
    <property type="match status" value="1"/>
</dbReference>
<dbReference type="PROSITE" id="PS50125">
    <property type="entry name" value="GUANYLATE_CYCLASE_2"/>
    <property type="match status" value="1"/>
</dbReference>
<protein>
    <submittedName>
        <fullName evidence="5">Adenylate/guanylate cyclase</fullName>
    </submittedName>
</protein>
<evidence type="ECO:0000256" key="1">
    <source>
        <dbReference type="ARBA" id="ARBA00022741"/>
    </source>
</evidence>
<evidence type="ECO:0000259" key="3">
    <source>
        <dbReference type="PROSITE" id="PS50105"/>
    </source>
</evidence>
<dbReference type="Pfam" id="PF13424">
    <property type="entry name" value="TPR_12"/>
    <property type="match status" value="1"/>
</dbReference>
<dbReference type="SMART" id="SM00044">
    <property type="entry name" value="CYCc"/>
    <property type="match status" value="1"/>
</dbReference>
<dbReference type="EMBL" id="FCOK02000029">
    <property type="protein sequence ID" value="SAL42127.1"/>
    <property type="molecule type" value="Genomic_DNA"/>
</dbReference>
<dbReference type="InterPro" id="IPR027417">
    <property type="entry name" value="P-loop_NTPase"/>
</dbReference>
<dbReference type="Gene3D" id="3.30.70.1230">
    <property type="entry name" value="Nucleotide cyclase"/>
    <property type="match status" value="1"/>
</dbReference>
<dbReference type="SMART" id="SM00028">
    <property type="entry name" value="TPR"/>
    <property type="match status" value="5"/>
</dbReference>
<evidence type="ECO:0000256" key="2">
    <source>
        <dbReference type="ARBA" id="ARBA00022840"/>
    </source>
</evidence>
<name>A0A158HD79_9BURK</name>
<dbReference type="GO" id="GO:0004016">
    <property type="term" value="F:adenylate cyclase activity"/>
    <property type="evidence" value="ECO:0007669"/>
    <property type="project" value="UniProtKB-ARBA"/>
</dbReference>
<dbReference type="SUPFAM" id="SSF47769">
    <property type="entry name" value="SAM/Pointed domain"/>
    <property type="match status" value="1"/>
</dbReference>
<feature type="domain" description="Guanylate cyclase" evidence="4">
    <location>
        <begin position="178"/>
        <end position="306"/>
    </location>
</feature>
<dbReference type="Pfam" id="PF00536">
    <property type="entry name" value="SAM_1"/>
    <property type="match status" value="1"/>
</dbReference>
<dbReference type="SMART" id="SM00454">
    <property type="entry name" value="SAM"/>
    <property type="match status" value="1"/>
</dbReference>
<dbReference type="GO" id="GO:0005737">
    <property type="term" value="C:cytoplasm"/>
    <property type="evidence" value="ECO:0007669"/>
    <property type="project" value="TreeGrafter"/>
</dbReference>
<feature type="domain" description="SAM" evidence="3">
    <location>
        <begin position="95"/>
        <end position="158"/>
    </location>
</feature>
<dbReference type="CDD" id="cd07302">
    <property type="entry name" value="CHD"/>
    <property type="match status" value="1"/>
</dbReference>
<dbReference type="Proteomes" id="UP000054683">
    <property type="component" value="Unassembled WGS sequence"/>
</dbReference>
<dbReference type="Gene3D" id="1.25.40.10">
    <property type="entry name" value="Tetratricopeptide repeat domain"/>
    <property type="match status" value="1"/>
</dbReference>